<keyword evidence="1" id="KW-0812">Transmembrane</keyword>
<evidence type="ECO:0000256" key="1">
    <source>
        <dbReference type="SAM" id="Phobius"/>
    </source>
</evidence>
<organism evidence="3 4">
    <name type="scientific">Thalassotalea marina</name>
    <dbReference type="NCBI Taxonomy" id="1673741"/>
    <lineage>
        <taxon>Bacteria</taxon>
        <taxon>Pseudomonadati</taxon>
        <taxon>Pseudomonadota</taxon>
        <taxon>Gammaproteobacteria</taxon>
        <taxon>Alteromonadales</taxon>
        <taxon>Colwelliaceae</taxon>
        <taxon>Thalassotalea</taxon>
    </lineage>
</organism>
<name>A0A919BC92_9GAMM</name>
<feature type="transmembrane region" description="Helical" evidence="1">
    <location>
        <begin position="545"/>
        <end position="565"/>
    </location>
</feature>
<dbReference type="InterPro" id="IPR054309">
    <property type="entry name" value="NorB_cytochrome_c-like"/>
</dbReference>
<feature type="transmembrane region" description="Helical" evidence="1">
    <location>
        <begin position="477"/>
        <end position="503"/>
    </location>
</feature>
<dbReference type="AlphaFoldDB" id="A0A919BC92"/>
<dbReference type="Gene3D" id="1.20.210.10">
    <property type="entry name" value="Cytochrome c oxidase-like, subunit I domain"/>
    <property type="match status" value="1"/>
</dbReference>
<keyword evidence="1" id="KW-1133">Transmembrane helix</keyword>
<feature type="transmembrane region" description="Helical" evidence="1">
    <location>
        <begin position="515"/>
        <end position="533"/>
    </location>
</feature>
<reference evidence="3" key="1">
    <citation type="journal article" date="2014" name="Int. J. Syst. Evol. Microbiol.">
        <title>Complete genome sequence of Corynebacterium casei LMG S-19264T (=DSM 44701T), isolated from a smear-ripened cheese.</title>
        <authorList>
            <consortium name="US DOE Joint Genome Institute (JGI-PGF)"/>
            <person name="Walter F."/>
            <person name="Albersmeier A."/>
            <person name="Kalinowski J."/>
            <person name="Ruckert C."/>
        </authorList>
    </citation>
    <scope>NUCLEOTIDE SEQUENCE</scope>
    <source>
        <strain evidence="3">KCTC 42731</strain>
    </source>
</reference>
<reference evidence="3" key="2">
    <citation type="submission" date="2020-09" db="EMBL/GenBank/DDBJ databases">
        <authorList>
            <person name="Sun Q."/>
            <person name="Kim S."/>
        </authorList>
    </citation>
    <scope>NUCLEOTIDE SEQUENCE</scope>
    <source>
        <strain evidence="3">KCTC 42731</strain>
    </source>
</reference>
<feature type="transmembrane region" description="Helical" evidence="1">
    <location>
        <begin position="714"/>
        <end position="736"/>
    </location>
</feature>
<feature type="transmembrane region" description="Helical" evidence="1">
    <location>
        <begin position="283"/>
        <end position="306"/>
    </location>
</feature>
<keyword evidence="4" id="KW-1185">Reference proteome</keyword>
<accession>A0A919BC92</accession>
<keyword evidence="1" id="KW-0472">Membrane</keyword>
<comment type="caution">
    <text evidence="3">The sequence shown here is derived from an EMBL/GenBank/DDBJ whole genome shotgun (WGS) entry which is preliminary data.</text>
</comment>
<dbReference type="GO" id="GO:0016020">
    <property type="term" value="C:membrane"/>
    <property type="evidence" value="ECO:0007669"/>
    <property type="project" value="InterPro"/>
</dbReference>
<dbReference type="GO" id="GO:0020037">
    <property type="term" value="F:heme binding"/>
    <property type="evidence" value="ECO:0007669"/>
    <property type="project" value="InterPro"/>
</dbReference>
<feature type="transmembrane region" description="Helical" evidence="1">
    <location>
        <begin position="628"/>
        <end position="647"/>
    </location>
</feature>
<feature type="transmembrane region" description="Helical" evidence="1">
    <location>
        <begin position="411"/>
        <end position="432"/>
    </location>
</feature>
<feature type="transmembrane region" description="Helical" evidence="1">
    <location>
        <begin position="7"/>
        <end position="27"/>
    </location>
</feature>
<dbReference type="InterPro" id="IPR036927">
    <property type="entry name" value="Cyt_c_oxase-like_su1_sf"/>
</dbReference>
<dbReference type="Proteomes" id="UP000623842">
    <property type="component" value="Unassembled WGS sequence"/>
</dbReference>
<feature type="transmembrane region" description="Helical" evidence="1">
    <location>
        <begin position="333"/>
        <end position="354"/>
    </location>
</feature>
<dbReference type="RefSeq" id="WP_189766921.1">
    <property type="nucleotide sequence ID" value="NZ_BNCK01000001.1"/>
</dbReference>
<gene>
    <name evidence="3" type="ORF">GCM10017161_02730</name>
</gene>
<sequence>MSFIKKTWWALGVICITSFAILLYLGGEIYQKAPPIPEKVLSDNGTVIFTKNDIERGQLVWRSMGGHQVGSIWGHGSLLAPDWNADWLHREAINTMNYLGLDQFGLSYDKLSTPEQSYVEGQLKQNIRLNRFDESTRTLYVSEQRHKVILEQQDYYQKLFSDHPDFEKLRESYAIKNNPVNTEEHRRQLTAFLFWSTWATVTNRPDKDISYTSNWPHEPLVGNVPTGNVLGWSLFSVVFLIGGIGALVWYHASLKHEQLPKPSLSDPLLSISLTPSQQAVKKYFLTAMLLFLLQIILGGITAHYAVEGHHFYGFELAEILPYSVTRTWHTQLAVFWIATAWLGTGLFIAPALSGHEPKYQKFGVNILWLALLILVVGSMVGEWAAVQQAFDLDLSYWIGHQGYEFVDLGRLWQIVLLTGLTIWLILVTRAILPALKQNHDHKPVIYILFLSSIAIGLFYAAGLFMGKHTHLAVAEYWRWWVVHLWVEGFFETFAASVIALMFVRLGLIRAASANSAVLFSTVIFLTGGILGTLHHLYWTGTPTSIIAWGASFSALEVVPLALIGYEAYESYKLSKASAWMTKYRWAVLFFVATAFWNLVGAGMLGFLINPPISLYYIQGLNTTALHAHTAFMGVYGNLGIGLMLFCLRSLTANQYWSDKYLKLSFWSLNIGLVMMAVLSLLPIGIIQMLASVDVGYWYARSPEVLHSPLVESLVWWRVPGDIVFGIGGLLLIVFGFKAICKLKIYSEDVDEPISTKPHRIAAK</sequence>
<feature type="transmembrane region" description="Helical" evidence="1">
    <location>
        <begin position="366"/>
        <end position="386"/>
    </location>
</feature>
<dbReference type="InterPro" id="IPR000883">
    <property type="entry name" value="Cyt_C_Oxase_1"/>
</dbReference>
<dbReference type="GO" id="GO:0004129">
    <property type="term" value="F:cytochrome-c oxidase activity"/>
    <property type="evidence" value="ECO:0007669"/>
    <property type="project" value="InterPro"/>
</dbReference>
<protein>
    <submittedName>
        <fullName evidence="3">Nitric-oxide reductase large subunit</fullName>
    </submittedName>
</protein>
<feature type="domain" description="Nitric oxide reductase subunit B cytochrome c-like" evidence="2">
    <location>
        <begin position="37"/>
        <end position="217"/>
    </location>
</feature>
<evidence type="ECO:0000313" key="3">
    <source>
        <dbReference type="EMBL" id="GHF79039.1"/>
    </source>
</evidence>
<dbReference type="GO" id="GO:0009060">
    <property type="term" value="P:aerobic respiration"/>
    <property type="evidence" value="ECO:0007669"/>
    <property type="project" value="InterPro"/>
</dbReference>
<feature type="transmembrane region" description="Helical" evidence="1">
    <location>
        <begin position="444"/>
        <end position="465"/>
    </location>
</feature>
<evidence type="ECO:0000313" key="4">
    <source>
        <dbReference type="Proteomes" id="UP000623842"/>
    </source>
</evidence>
<evidence type="ECO:0000259" key="2">
    <source>
        <dbReference type="Pfam" id="PF22085"/>
    </source>
</evidence>
<feature type="transmembrane region" description="Helical" evidence="1">
    <location>
        <begin position="585"/>
        <end position="608"/>
    </location>
</feature>
<dbReference type="SUPFAM" id="SSF81442">
    <property type="entry name" value="Cytochrome c oxidase subunit I-like"/>
    <property type="match status" value="1"/>
</dbReference>
<dbReference type="Pfam" id="PF22085">
    <property type="entry name" value="NorB_cytochrome_c-like"/>
    <property type="match status" value="1"/>
</dbReference>
<dbReference type="EMBL" id="BNCK01000001">
    <property type="protein sequence ID" value="GHF79039.1"/>
    <property type="molecule type" value="Genomic_DNA"/>
</dbReference>
<feature type="transmembrane region" description="Helical" evidence="1">
    <location>
        <begin position="668"/>
        <end position="690"/>
    </location>
</feature>
<proteinExistence type="predicted"/>
<dbReference type="PANTHER" id="PTHR10422">
    <property type="entry name" value="CYTOCHROME C OXIDASE SUBUNIT 1"/>
    <property type="match status" value="1"/>
</dbReference>
<feature type="transmembrane region" description="Helical" evidence="1">
    <location>
        <begin position="229"/>
        <end position="250"/>
    </location>
</feature>
<dbReference type="PANTHER" id="PTHR10422:SF38">
    <property type="entry name" value="CYTOCHROME B SUBUNIT OF NITRIC OXIDE REDUCTASE"/>
    <property type="match status" value="1"/>
</dbReference>
<dbReference type="Pfam" id="PF00115">
    <property type="entry name" value="COX1"/>
    <property type="match status" value="1"/>
</dbReference>